<feature type="chain" id="PRO_5004665644" description="IgA peptidase M64" evidence="1">
    <location>
        <begin position="22"/>
        <end position="311"/>
    </location>
</feature>
<dbReference type="InterPro" id="IPR019026">
    <property type="entry name" value="Peptidase_M64_IgA"/>
</dbReference>
<dbReference type="eggNOG" id="COG2304">
    <property type="taxonomic scope" value="Bacteria"/>
</dbReference>
<dbReference type="STRING" id="1246995.AFR_25640"/>
<dbReference type="GO" id="GO:0008237">
    <property type="term" value="F:metallopeptidase activity"/>
    <property type="evidence" value="ECO:0007669"/>
    <property type="project" value="InterPro"/>
</dbReference>
<dbReference type="AlphaFoldDB" id="U5W2Z8"/>
<keyword evidence="3" id="KW-1185">Reference proteome</keyword>
<keyword evidence="1" id="KW-0732">Signal</keyword>
<dbReference type="Gene3D" id="3.40.390.10">
    <property type="entry name" value="Collagenase (Catalytic Domain)"/>
    <property type="match status" value="1"/>
</dbReference>
<dbReference type="Proteomes" id="UP000017746">
    <property type="component" value="Chromosome"/>
</dbReference>
<feature type="signal peptide" evidence="1">
    <location>
        <begin position="1"/>
        <end position="21"/>
    </location>
</feature>
<dbReference type="Pfam" id="PF09471">
    <property type="entry name" value="Peptidase_M64"/>
    <property type="match status" value="1"/>
</dbReference>
<name>U5W2Z8_9ACTN</name>
<organism evidence="2 3">
    <name type="scientific">Actinoplanes friuliensis DSM 7358</name>
    <dbReference type="NCBI Taxonomy" id="1246995"/>
    <lineage>
        <taxon>Bacteria</taxon>
        <taxon>Bacillati</taxon>
        <taxon>Actinomycetota</taxon>
        <taxon>Actinomycetes</taxon>
        <taxon>Micromonosporales</taxon>
        <taxon>Micromonosporaceae</taxon>
        <taxon>Actinoplanes</taxon>
    </lineage>
</organism>
<dbReference type="HOGENOM" id="CLU_038054_0_0_11"/>
<dbReference type="KEGG" id="afs:AFR_25640"/>
<sequence length="311" mass="32618">MAAAAAVTVVVYGLVQLPASADTRTEVREVFSPDGSIRQESVKVADLPRTSAAPAVAADVVTIQQTGTPATRYDLVFVGDGYTAGEQELFHQQVLARWDQLTAIEPFRTLKDKFNVWQVNAVSNQSGSDNDPTLGVEKDTALDGEFFCAGLDRLVCVDETAATGYASLAPGADQALILVNSSTYGGSGGSVTVSSGGNALSGDIVVHELGHSIGGLADEYGGEGTYEGGELPEPNTSVADEATMRAEQLKWFSYLGKPTPDGGVIGTFEGGSYFDRGVYRPSEDSMMRSLGNEFNLLGIDQLTAAILAETA</sequence>
<dbReference type="RefSeq" id="WP_023364049.1">
    <property type="nucleotide sequence ID" value="NC_022657.1"/>
</dbReference>
<protein>
    <recommendedName>
        <fullName evidence="4">IgA peptidase M64</fullName>
    </recommendedName>
</protein>
<evidence type="ECO:0000313" key="3">
    <source>
        <dbReference type="Proteomes" id="UP000017746"/>
    </source>
</evidence>
<evidence type="ECO:0000256" key="1">
    <source>
        <dbReference type="SAM" id="SignalP"/>
    </source>
</evidence>
<evidence type="ECO:0000313" key="2">
    <source>
        <dbReference type="EMBL" id="AGZ43392.1"/>
    </source>
</evidence>
<reference evidence="2 3" key="1">
    <citation type="journal article" date="2014" name="J. Biotechnol.">
        <title>Complete genome sequence of the actinobacterium Actinoplanes friuliensis HAG 010964, producer of the lipopeptide antibiotic friulimycin.</title>
        <authorList>
            <person name="Ruckert C."/>
            <person name="Szczepanowski R."/>
            <person name="Albersmeier A."/>
            <person name="Goesmann A."/>
            <person name="Fischer N."/>
            <person name="Steinkamper A."/>
            <person name="Puhler A."/>
            <person name="Biener R."/>
            <person name="Schwartz D."/>
            <person name="Kalinowski J."/>
        </authorList>
    </citation>
    <scope>NUCLEOTIDE SEQUENCE [LARGE SCALE GENOMIC DNA]</scope>
    <source>
        <strain evidence="2 3">DSM 7358</strain>
    </source>
</reference>
<dbReference type="PATRIC" id="fig|1246995.3.peg.5197"/>
<gene>
    <name evidence="2" type="ORF">AFR_25640</name>
</gene>
<dbReference type="InterPro" id="IPR024079">
    <property type="entry name" value="MetalloPept_cat_dom_sf"/>
</dbReference>
<proteinExistence type="predicted"/>
<accession>U5W2Z8</accession>
<dbReference type="EMBL" id="CP006272">
    <property type="protein sequence ID" value="AGZ43392.1"/>
    <property type="molecule type" value="Genomic_DNA"/>
</dbReference>
<evidence type="ECO:0008006" key="4">
    <source>
        <dbReference type="Google" id="ProtNLM"/>
    </source>
</evidence>